<dbReference type="STRING" id="1217799.DEALK_17230"/>
<evidence type="ECO:0000313" key="3">
    <source>
        <dbReference type="Proteomes" id="UP000053947"/>
    </source>
</evidence>
<dbReference type="EMBL" id="LFDV01000002">
    <property type="protein sequence ID" value="KTB48876.1"/>
    <property type="molecule type" value="Genomic_DNA"/>
</dbReference>
<keyword evidence="1" id="KW-1133">Transmembrane helix</keyword>
<feature type="transmembrane region" description="Helical" evidence="1">
    <location>
        <begin position="34"/>
        <end position="54"/>
    </location>
</feature>
<comment type="caution">
    <text evidence="2">The sequence shown here is derived from an EMBL/GenBank/DDBJ whole genome shotgun (WGS) entry which is preliminary data.</text>
</comment>
<sequence length="55" mass="6018">MATWAFIFILAAGICGFTLKTVHNPLKGFITAKLFWVHLLLGLTAMTLAIISLLD</sequence>
<evidence type="ECO:0000256" key="1">
    <source>
        <dbReference type="SAM" id="Phobius"/>
    </source>
</evidence>
<name>A0A0W0GJZ6_9CHLR</name>
<protein>
    <submittedName>
        <fullName evidence="2">Uncharacterized protein</fullName>
    </submittedName>
</protein>
<proteinExistence type="predicted"/>
<accession>A0A0W0GJZ6</accession>
<keyword evidence="1" id="KW-0812">Transmembrane</keyword>
<dbReference type="Proteomes" id="UP000053947">
    <property type="component" value="Unassembled WGS sequence"/>
</dbReference>
<feature type="transmembrane region" description="Helical" evidence="1">
    <location>
        <begin position="6"/>
        <end position="22"/>
    </location>
</feature>
<keyword evidence="3" id="KW-1185">Reference proteome</keyword>
<gene>
    <name evidence="2" type="ORF">DEALK_17230</name>
</gene>
<organism evidence="2 3">
    <name type="scientific">Dehalogenimonas alkenigignens</name>
    <dbReference type="NCBI Taxonomy" id="1217799"/>
    <lineage>
        <taxon>Bacteria</taxon>
        <taxon>Bacillati</taxon>
        <taxon>Chloroflexota</taxon>
        <taxon>Dehalococcoidia</taxon>
        <taxon>Dehalococcoidales</taxon>
        <taxon>Dehalococcoidaceae</taxon>
        <taxon>Dehalogenimonas</taxon>
    </lineage>
</organism>
<keyword evidence="1" id="KW-0472">Membrane</keyword>
<reference evidence="2 3" key="1">
    <citation type="submission" date="2015-06" db="EMBL/GenBank/DDBJ databases">
        <title>Genome sequence of the organohalide-respiring Dehalogenimonas alkenigignens type strain (IP3-3T).</title>
        <authorList>
            <person name="Key T.A."/>
            <person name="Richmond D.P."/>
            <person name="Bowman K.S."/>
            <person name="Cho Y.-J."/>
            <person name="Chun J."/>
            <person name="da Costa M.S."/>
            <person name="Rainey F.A."/>
            <person name="Moe W.M."/>
        </authorList>
    </citation>
    <scope>NUCLEOTIDE SEQUENCE [LARGE SCALE GENOMIC DNA]</scope>
    <source>
        <strain evidence="2 3">IP3-3</strain>
    </source>
</reference>
<dbReference type="AlphaFoldDB" id="A0A0W0GJZ6"/>
<evidence type="ECO:0000313" key="2">
    <source>
        <dbReference type="EMBL" id="KTB48876.1"/>
    </source>
</evidence>